<reference evidence="2 3" key="1">
    <citation type="journal article" date="2019" name="Emerg. Microbes Infect.">
        <title>Comprehensive subspecies identification of 175 nontuberculous mycobacteria species based on 7547 genomic profiles.</title>
        <authorList>
            <person name="Matsumoto Y."/>
            <person name="Kinjo T."/>
            <person name="Motooka D."/>
            <person name="Nabeya D."/>
            <person name="Jung N."/>
            <person name="Uechi K."/>
            <person name="Horii T."/>
            <person name="Iida T."/>
            <person name="Fujita J."/>
            <person name="Nakamura S."/>
        </authorList>
    </citation>
    <scope>NUCLEOTIDE SEQUENCE [LARGE SCALE GENOMIC DNA]</scope>
    <source>
        <strain evidence="2 3">JCM 30396</strain>
    </source>
</reference>
<keyword evidence="3" id="KW-1185">Reference proteome</keyword>
<evidence type="ECO:0000313" key="3">
    <source>
        <dbReference type="Proteomes" id="UP000467148"/>
    </source>
</evidence>
<protein>
    <submittedName>
        <fullName evidence="2">Uncharacterized protein</fullName>
    </submittedName>
</protein>
<dbReference type="EMBL" id="AP022596">
    <property type="protein sequence ID" value="BBY63816.1"/>
    <property type="molecule type" value="Genomic_DNA"/>
</dbReference>
<feature type="transmembrane region" description="Helical" evidence="1">
    <location>
        <begin position="22"/>
        <end position="42"/>
    </location>
</feature>
<evidence type="ECO:0000256" key="1">
    <source>
        <dbReference type="SAM" id="Phobius"/>
    </source>
</evidence>
<name>A0A7I7T6R5_9MYCO</name>
<proteinExistence type="predicted"/>
<dbReference type="AlphaFoldDB" id="A0A7I7T6R5"/>
<feature type="transmembrane region" description="Helical" evidence="1">
    <location>
        <begin position="223"/>
        <end position="245"/>
    </location>
</feature>
<keyword evidence="1" id="KW-1133">Transmembrane helix</keyword>
<organism evidence="2 3">
    <name type="scientific">Mycolicibacterium helvum</name>
    <dbReference type="NCBI Taxonomy" id="1534349"/>
    <lineage>
        <taxon>Bacteria</taxon>
        <taxon>Bacillati</taxon>
        <taxon>Actinomycetota</taxon>
        <taxon>Actinomycetes</taxon>
        <taxon>Mycobacteriales</taxon>
        <taxon>Mycobacteriaceae</taxon>
        <taxon>Mycolicibacterium</taxon>
    </lineage>
</organism>
<feature type="transmembrane region" description="Helical" evidence="1">
    <location>
        <begin position="122"/>
        <end position="139"/>
    </location>
</feature>
<feature type="transmembrane region" description="Helical" evidence="1">
    <location>
        <begin position="159"/>
        <end position="178"/>
    </location>
</feature>
<feature type="transmembrane region" description="Helical" evidence="1">
    <location>
        <begin position="49"/>
        <end position="70"/>
    </location>
</feature>
<accession>A0A7I7T6R5</accession>
<feature type="transmembrane region" description="Helical" evidence="1">
    <location>
        <begin position="90"/>
        <end position="110"/>
    </location>
</feature>
<keyword evidence="1" id="KW-0812">Transmembrane</keyword>
<keyword evidence="1" id="KW-0472">Membrane</keyword>
<evidence type="ECO:0000313" key="2">
    <source>
        <dbReference type="EMBL" id="BBY63816.1"/>
    </source>
</evidence>
<dbReference type="KEGG" id="mhev:MHEL_20590"/>
<sequence>MYLADSGLPGPPPLIAVIDPRILLGIFVILVAAALATALRLALTHRDALPVVCCGAALLAALNEPIYDILGKIVYAENNPMAYHAFGRSIPWFLVLGYLPWVGLAPYLVFKAMQAGVPRRTLHIAAAILFVSVACVEIFGNSLQLWTYYGEPPMKYLGVAPQAVTYPMVGGFLLYALASPLSGWRRLLTGFTITVMILPIGYAATSWPAYFALHTDLPSGVDWVASAALLAMCAATAAGATHLASRWRESVDPDRRGSDR</sequence>
<dbReference type="RefSeq" id="WP_163747425.1">
    <property type="nucleotide sequence ID" value="NZ_AP022596.1"/>
</dbReference>
<feature type="transmembrane region" description="Helical" evidence="1">
    <location>
        <begin position="190"/>
        <end position="211"/>
    </location>
</feature>
<gene>
    <name evidence="2" type="ORF">MHEL_20590</name>
</gene>
<dbReference type="Proteomes" id="UP000467148">
    <property type="component" value="Chromosome"/>
</dbReference>